<evidence type="ECO:0000256" key="9">
    <source>
        <dbReference type="ARBA" id="ARBA00023242"/>
    </source>
</evidence>
<feature type="domain" description="C2H2-type" evidence="16">
    <location>
        <begin position="408"/>
        <end position="435"/>
    </location>
</feature>
<dbReference type="GO" id="GO:0005634">
    <property type="term" value="C:nucleus"/>
    <property type="evidence" value="ECO:0007669"/>
    <property type="project" value="UniProtKB-SubCell"/>
</dbReference>
<organism>
    <name type="scientific">Branchiostoma floridae</name>
    <name type="common">Florida lancelet</name>
    <name type="synonym">Amphioxus</name>
    <dbReference type="NCBI Taxonomy" id="7739"/>
    <lineage>
        <taxon>Eukaryota</taxon>
        <taxon>Metazoa</taxon>
        <taxon>Chordata</taxon>
        <taxon>Cephalochordata</taxon>
        <taxon>Leptocardii</taxon>
        <taxon>Amphioxiformes</taxon>
        <taxon>Branchiostomatidae</taxon>
        <taxon>Branchiostoma</taxon>
    </lineage>
</organism>
<dbReference type="FunFam" id="3.30.160.60:FF:003256">
    <property type="match status" value="1"/>
</dbReference>
<feature type="compositionally biased region" description="Basic and acidic residues" evidence="15">
    <location>
        <begin position="1"/>
        <end position="14"/>
    </location>
</feature>
<evidence type="ECO:0000259" key="16">
    <source>
        <dbReference type="PROSITE" id="PS50157"/>
    </source>
</evidence>
<dbReference type="FunFam" id="3.30.160.60:FF:003459">
    <property type="match status" value="1"/>
</dbReference>
<gene>
    <name evidence="17" type="ORF">BRAFLDRAFT_119781</name>
</gene>
<dbReference type="PANTHER" id="PTHR31399:SF0">
    <property type="entry name" value="DNA-DIRECTED PRIMASE_POLYMERASE PROTEIN"/>
    <property type="match status" value="1"/>
</dbReference>
<dbReference type="InterPro" id="IPR044917">
    <property type="entry name" value="PRIMPOL"/>
</dbReference>
<feature type="compositionally biased region" description="Basic and acidic residues" evidence="15">
    <location>
        <begin position="21"/>
        <end position="39"/>
    </location>
</feature>
<dbReference type="FunFam" id="3.30.160.60:FF:002656">
    <property type="match status" value="1"/>
</dbReference>
<comment type="similarity">
    <text evidence="2">Belongs to the eukaryotic-type primase small subunit family.</text>
</comment>
<dbReference type="GO" id="GO:0003887">
    <property type="term" value="F:DNA-directed DNA polymerase activity"/>
    <property type="evidence" value="ECO:0007669"/>
    <property type="project" value="UniProtKB-KW"/>
</dbReference>
<dbReference type="FunFam" id="3.30.160.60:FF:000718">
    <property type="entry name" value="Uncharacterized protein"/>
    <property type="match status" value="2"/>
</dbReference>
<dbReference type="FunFam" id="3.30.160.60:FF:002183">
    <property type="entry name" value="Uncharacterized protein"/>
    <property type="match status" value="2"/>
</dbReference>
<reference evidence="17" key="1">
    <citation type="journal article" date="2008" name="Nature">
        <title>The amphioxus genome and the evolution of the chordate karyotype.</title>
        <authorList>
            <consortium name="US DOE Joint Genome Institute (JGI-PGF)"/>
            <person name="Putnam N.H."/>
            <person name="Butts T."/>
            <person name="Ferrier D.E.K."/>
            <person name="Furlong R.F."/>
            <person name="Hellsten U."/>
            <person name="Kawashima T."/>
            <person name="Robinson-Rechavi M."/>
            <person name="Shoguchi E."/>
            <person name="Terry A."/>
            <person name="Yu J.-K."/>
            <person name="Benito-Gutierrez E.L."/>
            <person name="Dubchak I."/>
            <person name="Garcia-Fernandez J."/>
            <person name="Gibson-Brown J.J."/>
            <person name="Grigoriev I.V."/>
            <person name="Horton A.C."/>
            <person name="de Jong P.J."/>
            <person name="Jurka J."/>
            <person name="Kapitonov V.V."/>
            <person name="Kohara Y."/>
            <person name="Kuroki Y."/>
            <person name="Lindquist E."/>
            <person name="Lucas S."/>
            <person name="Osoegawa K."/>
            <person name="Pennacchio L.A."/>
            <person name="Salamov A.A."/>
            <person name="Satou Y."/>
            <person name="Sauka-Spengler T."/>
            <person name="Schmutz J."/>
            <person name="Shin-I T."/>
            <person name="Toyoda A."/>
            <person name="Bronner-Fraser M."/>
            <person name="Fujiyama A."/>
            <person name="Holland L.Z."/>
            <person name="Holland P.W.H."/>
            <person name="Satoh N."/>
            <person name="Rokhsar D.S."/>
        </authorList>
    </citation>
    <scope>NUCLEOTIDE SEQUENCE [LARGE SCALE GENOMIC DNA]</scope>
    <source>
        <strain evidence="17">S238N-H82</strain>
        <tissue evidence="17">Testes</tissue>
    </source>
</reference>
<feature type="region of interest" description="Disordered" evidence="15">
    <location>
        <begin position="1"/>
        <end position="69"/>
    </location>
</feature>
<feature type="domain" description="C2H2-type" evidence="16">
    <location>
        <begin position="254"/>
        <end position="294"/>
    </location>
</feature>
<evidence type="ECO:0000256" key="15">
    <source>
        <dbReference type="SAM" id="MobiDB-lite"/>
    </source>
</evidence>
<keyword evidence="5" id="KW-0677">Repeat</keyword>
<dbReference type="Gene3D" id="3.30.160.60">
    <property type="entry name" value="Classic Zinc Finger"/>
    <property type="match status" value="14"/>
</dbReference>
<feature type="domain" description="C2H2-type" evidence="16">
    <location>
        <begin position="170"/>
        <end position="197"/>
    </location>
</feature>
<feature type="region of interest" description="Disordered" evidence="15">
    <location>
        <begin position="1023"/>
        <end position="1073"/>
    </location>
</feature>
<feature type="domain" description="C2H2-type" evidence="16">
    <location>
        <begin position="295"/>
        <end position="322"/>
    </location>
</feature>
<keyword evidence="8" id="KW-0548">Nucleotidyltransferase</keyword>
<dbReference type="InterPro" id="IPR036236">
    <property type="entry name" value="Znf_C2H2_sf"/>
</dbReference>
<evidence type="ECO:0000256" key="1">
    <source>
        <dbReference type="ARBA" id="ARBA00004123"/>
    </source>
</evidence>
<protein>
    <recommendedName>
        <fullName evidence="10">DNA-directed primase/polymerase protein</fullName>
        <ecNumber evidence="12">2.7.7.102</ecNumber>
        <ecNumber evidence="3">2.7.7.7</ecNumber>
    </recommendedName>
</protein>
<evidence type="ECO:0000256" key="14">
    <source>
        <dbReference type="PROSITE-ProRule" id="PRU00042"/>
    </source>
</evidence>
<evidence type="ECO:0000256" key="11">
    <source>
        <dbReference type="ARBA" id="ARBA00044677"/>
    </source>
</evidence>
<dbReference type="FunFam" id="3.30.160.60:FF:000604">
    <property type="entry name" value="Histone H4 transcription factor-like Protein"/>
    <property type="match status" value="2"/>
</dbReference>
<dbReference type="FunFam" id="3.30.160.60:FF:004067">
    <property type="match status" value="2"/>
</dbReference>
<feature type="compositionally biased region" description="Polar residues" evidence="15">
    <location>
        <begin position="1023"/>
        <end position="1037"/>
    </location>
</feature>
<dbReference type="GO" id="GO:0010468">
    <property type="term" value="P:regulation of gene expression"/>
    <property type="evidence" value="ECO:0007669"/>
    <property type="project" value="UniProtKB-ARBA"/>
</dbReference>
<feature type="compositionally biased region" description="Basic and acidic residues" evidence="15">
    <location>
        <begin position="1038"/>
        <end position="1067"/>
    </location>
</feature>
<proteinExistence type="inferred from homology"/>
<comment type="catalytic activity">
    <reaction evidence="13">
        <text>DNA(n) + a 2'-deoxyribonucleoside 5'-triphosphate = DNA(n+1) + diphosphate</text>
        <dbReference type="Rhea" id="RHEA:22508"/>
        <dbReference type="Rhea" id="RHEA-COMP:17339"/>
        <dbReference type="Rhea" id="RHEA-COMP:17340"/>
        <dbReference type="ChEBI" id="CHEBI:33019"/>
        <dbReference type="ChEBI" id="CHEBI:61560"/>
        <dbReference type="ChEBI" id="CHEBI:173112"/>
        <dbReference type="EC" id="2.7.7.7"/>
    </reaction>
    <physiologicalReaction direction="left-to-right" evidence="13">
        <dbReference type="Rhea" id="RHEA:22509"/>
    </physiologicalReaction>
</comment>
<evidence type="ECO:0000256" key="4">
    <source>
        <dbReference type="ARBA" id="ARBA00022723"/>
    </source>
</evidence>
<feature type="domain" description="C2H2-type" evidence="16">
    <location>
        <begin position="226"/>
        <end position="253"/>
    </location>
</feature>
<evidence type="ECO:0000256" key="6">
    <source>
        <dbReference type="ARBA" id="ARBA00022771"/>
    </source>
</evidence>
<sequence>MGDSNHKHSTEAELRVGYPGKEMHDTKHPGKESDRRETQTTDMGLQQETCDVNFPQPDNTSTSQVQESRGDIGMHVVKHTGEKPYMCGECGYRAAQKHHLSRHMRTHTGEKPFKCDQCDFSAAQKSTLDNHTVAKHTGEKPHICGECGYRTANKTHLSRHMRKHTGEKPYKCDQCDYSASVKHHLIDHQIRHSGEKPYMCEVCGYRTTHKFNLSRHMRIHTEEKPFKCDQCSYSASDKSKLDKHLAKHAGKKAYKCDECGYRTAKKSNFSRHMKTRQKCNFKRANLIKNFGEKPYRCGECGYRTAKKDHLTEHLKIHTGEKPFMCGECGYRTAHKCHLSEHMKTHTGEKPFKCDQCDYSAAQKTHMDRHIVAKHSDEKPYMCGECGYRATQKAHLSQHMRIHTGEKPYKCDQCDYTVAHKSSLNDHMLKHTGENPYKCGECGYKTAKKANLFRHMRTHTGEKPYKCDLCDYSAAQKCALDQHMRKHTGEKPYMCGVPSTMSHQPTLSPRKRSLAQIREWRKVEWKKKLRRFEKAEEEIKKFPLGPQYKAGLRRPSPVWRLFPRQKLAFDFARCCKQDVHVFACEVEGESENGQRKYLVTTYEQFWDMYSVLHPNMDGHFYEVIPEGATCHLYFDLEFSKVVNPGSDGVAMVQTLIRCVCWFLKKKYNLTCTEEHVLDLESSTEEKFSHHLIFHLPGAAFQDNIHAGNFVHQMCEKLYLCTEQQSPLAGDAELQELREAVPGLDQLVMKNKDGDRVLFIDAGVYTKNRNFRLYQSTKLGRRAPMLVSPQCKYKLREGSKASWEGSKACWEGSKACWDQQVFLESLVSNVRFSPELRVLRCEEGNSSSGRVSTSRETGDNSTGRDSTTREATDQLSGCSSSPYPEVDAYVVLQASREATDQLSGCSSSPYPEVDAYVILQASSGGVYGGIRQWTYFSQGEVLMYDIAHNRWCENIGRAHRSNHVMFVADLKRQVLYQKCHDPVCRAQNYKSPERPLPAEVLPAFILEEDQLWDSGVEDEDLLSALSSQEAETDSDVTSWDTDRQEPPEVSQEVKTEPDVASWDADRQEPFEVSQDRSCGAVKTSWDAEQCEPSDQDLLAAIDLAMTTTAKRDGKSWRPKTAAKRESKSPVLATAAKRQGKSQGVTRTVDDWEVSDRDLLLAANSCHGNDSRKTLITVDIGAQRNCHVNDSRKREITVDTCECEVSDSDLLAAANCCHGNNNTKTKTVVGAQRHYHDNNSSKLQATVDKCEVSDEDLLTATQGYHGNHSGQTTSVDSRKGSVQCCHDDNSRKTQTTVDSCEISDEDLLVVAAQPCLDGSVSFDHKAL</sequence>
<feature type="compositionally biased region" description="Polar residues" evidence="15">
    <location>
        <begin position="843"/>
        <end position="863"/>
    </location>
</feature>
<feature type="domain" description="C2H2-type" evidence="16">
    <location>
        <begin position="380"/>
        <end position="407"/>
    </location>
</feature>
<dbReference type="FunFam" id="3.30.160.60:FF:002301">
    <property type="entry name" value="Uncharacterized protein"/>
    <property type="match status" value="1"/>
</dbReference>
<comment type="subcellular location">
    <subcellularLocation>
        <location evidence="1">Nucleus</location>
    </subcellularLocation>
</comment>
<keyword evidence="9" id="KW-0539">Nucleus</keyword>
<dbReference type="SMART" id="SM00355">
    <property type="entry name" value="ZnF_C2H2"/>
    <property type="match status" value="14"/>
</dbReference>
<feature type="domain" description="C2H2-type" evidence="16">
    <location>
        <begin position="142"/>
        <end position="169"/>
    </location>
</feature>
<dbReference type="EC" id="2.7.7.102" evidence="12"/>
<dbReference type="eggNOG" id="KOG1721">
    <property type="taxonomic scope" value="Eukaryota"/>
</dbReference>
<dbReference type="FunCoup" id="C3YHS7">
    <property type="interactions" value="647"/>
</dbReference>
<keyword evidence="8" id="KW-0808">Transferase</keyword>
<feature type="region of interest" description="Disordered" evidence="15">
    <location>
        <begin position="1107"/>
        <end position="1142"/>
    </location>
</feature>
<name>C3YHS7_BRAFL</name>
<evidence type="ECO:0000256" key="8">
    <source>
        <dbReference type="ARBA" id="ARBA00022932"/>
    </source>
</evidence>
<feature type="domain" description="C2H2-type" evidence="16">
    <location>
        <begin position="113"/>
        <end position="141"/>
    </location>
</feature>
<feature type="region of interest" description="Disordered" evidence="15">
    <location>
        <begin position="843"/>
        <end position="879"/>
    </location>
</feature>
<dbReference type="PROSITE" id="PS50157">
    <property type="entry name" value="ZINC_FINGER_C2H2_2"/>
    <property type="match status" value="14"/>
</dbReference>
<dbReference type="PROSITE" id="PS00028">
    <property type="entry name" value="ZINC_FINGER_C2H2_1"/>
    <property type="match status" value="1"/>
</dbReference>
<comment type="catalytic activity">
    <reaction evidence="11">
        <text>ssDNA + n NTP = ssDNA/pppN(pN)n-1 hybrid + (n-1) diphosphate.</text>
        <dbReference type="EC" id="2.7.7.102"/>
    </reaction>
</comment>
<dbReference type="InterPro" id="IPR013087">
    <property type="entry name" value="Znf_C2H2_type"/>
</dbReference>
<feature type="domain" description="C2H2-type" evidence="16">
    <location>
        <begin position="85"/>
        <end position="112"/>
    </location>
</feature>
<dbReference type="GO" id="GO:0008270">
    <property type="term" value="F:zinc ion binding"/>
    <property type="evidence" value="ECO:0007669"/>
    <property type="project" value="UniProtKB-KW"/>
</dbReference>
<dbReference type="Pfam" id="PF03121">
    <property type="entry name" value="Herpes_UL52"/>
    <property type="match status" value="1"/>
</dbReference>
<keyword evidence="8" id="KW-0239">DNA-directed DNA polymerase</keyword>
<dbReference type="FunFam" id="3.30.160.60:FF:004230">
    <property type="match status" value="1"/>
</dbReference>
<dbReference type="SUPFAM" id="SSF57667">
    <property type="entry name" value="beta-beta-alpha zinc fingers"/>
    <property type="match status" value="8"/>
</dbReference>
<keyword evidence="6 14" id="KW-0863">Zinc-finger</keyword>
<dbReference type="InterPro" id="IPR056438">
    <property type="entry name" value="Znf-C2H2_CTCF"/>
</dbReference>
<evidence type="ECO:0000256" key="7">
    <source>
        <dbReference type="ARBA" id="ARBA00022833"/>
    </source>
</evidence>
<feature type="domain" description="C2H2-type" evidence="16">
    <location>
        <begin position="198"/>
        <end position="225"/>
    </location>
</feature>
<feature type="domain" description="C2H2-type" evidence="16">
    <location>
        <begin position="323"/>
        <end position="350"/>
    </location>
</feature>
<keyword evidence="7" id="KW-0862">Zinc</keyword>
<evidence type="ECO:0000256" key="13">
    <source>
        <dbReference type="ARBA" id="ARBA00047303"/>
    </source>
</evidence>
<evidence type="ECO:0000256" key="3">
    <source>
        <dbReference type="ARBA" id="ARBA00012417"/>
    </source>
</evidence>
<evidence type="ECO:0000256" key="10">
    <source>
        <dbReference type="ARBA" id="ARBA00026139"/>
    </source>
</evidence>
<dbReference type="GO" id="GO:0042276">
    <property type="term" value="P:error-prone translesion synthesis"/>
    <property type="evidence" value="ECO:0007669"/>
    <property type="project" value="InterPro"/>
</dbReference>
<dbReference type="PANTHER" id="PTHR31399">
    <property type="entry name" value="DNA-DIRECTED PRIMASE / POLYMERASE PROTEIN"/>
    <property type="match status" value="1"/>
</dbReference>
<dbReference type="Pfam" id="PF00096">
    <property type="entry name" value="zf-C2H2"/>
    <property type="match status" value="7"/>
</dbReference>
<feature type="domain" description="C2H2-type" evidence="16">
    <location>
        <begin position="464"/>
        <end position="491"/>
    </location>
</feature>
<accession>C3YHS7</accession>
<dbReference type="EC" id="2.7.7.7" evidence="3"/>
<dbReference type="FunFam" id="3.30.160.60:FF:004525">
    <property type="match status" value="1"/>
</dbReference>
<dbReference type="Pfam" id="PF13909">
    <property type="entry name" value="zf-H2C2_5"/>
    <property type="match status" value="1"/>
</dbReference>
<dbReference type="Pfam" id="PF23611">
    <property type="entry name" value="zf-C2H2_16"/>
    <property type="match status" value="1"/>
</dbReference>
<dbReference type="InParanoid" id="C3YHS7"/>
<evidence type="ECO:0000256" key="2">
    <source>
        <dbReference type="ARBA" id="ARBA00009762"/>
    </source>
</evidence>
<keyword evidence="4" id="KW-0479">Metal-binding</keyword>
<feature type="compositionally biased region" description="Polar residues" evidence="15">
    <location>
        <begin position="40"/>
        <end position="67"/>
    </location>
</feature>
<feature type="domain" description="C2H2-type" evidence="16">
    <location>
        <begin position="436"/>
        <end position="463"/>
    </location>
</feature>
<evidence type="ECO:0000256" key="5">
    <source>
        <dbReference type="ARBA" id="ARBA00022737"/>
    </source>
</evidence>
<feature type="domain" description="C2H2-type" evidence="16">
    <location>
        <begin position="351"/>
        <end position="379"/>
    </location>
</feature>
<evidence type="ECO:0000313" key="17">
    <source>
        <dbReference type="EMBL" id="EEN60064.1"/>
    </source>
</evidence>
<evidence type="ECO:0000256" key="12">
    <source>
        <dbReference type="ARBA" id="ARBA00044768"/>
    </source>
</evidence>
<dbReference type="EMBL" id="GG666514">
    <property type="protein sequence ID" value="EEN60064.1"/>
    <property type="molecule type" value="Genomic_DNA"/>
</dbReference>